<keyword evidence="7" id="KW-0472">Membrane</keyword>
<dbReference type="SUPFAM" id="SSF46689">
    <property type="entry name" value="Homeodomain-like"/>
    <property type="match status" value="1"/>
</dbReference>
<evidence type="ECO:0000256" key="7">
    <source>
        <dbReference type="SAM" id="Phobius"/>
    </source>
</evidence>
<sequence>ECLSQNTGSRHANLLHPFCGIPGYGAQPPPANHLTRTQLDILESLVRQDALPPDIFMREEVALKINLPESKVQVRVKNRRAKMCRRAGSEQQGSAKVKPNEEESSSPTQDGEHGCGEAAASSPLPGVSQSPPLHLLVASFSSSSFLRRLPASYGVGPLSGSMISTCYPSVTAPGVVPLEPGAHLFGPGSGHAACDPAARYQRLLHAALRVSSLAGGPLPGLVLTSQTAARAYSQGYRPSCAAHLLRAGWECGSYLAPMHSTTTAHPHPAQPALTGSSMSDTRTATSGQTSGHQPPITPPRPPPGGTARPARTFNSSAQLSGLQRGKLRAASLEGSLQRLPTVVDCKDPGVMAFQVLVTSCVLSFYAFKEVFLLLLVVYILNPLKITSSRTFLRSLFVNEVKRRRRLTPRPTCLRGFGSCGWRRIDSTGLCCSISELEKQNRNPLTTCVEVFDGLDHLISRATNTPGRLLT</sequence>
<feature type="region of interest" description="Disordered" evidence="6">
    <location>
        <begin position="78"/>
        <end position="127"/>
    </location>
</feature>
<name>A0A3B4V1G7_SERDU</name>
<keyword evidence="3" id="KW-0238">DNA-binding</keyword>
<dbReference type="InterPro" id="IPR009057">
    <property type="entry name" value="Homeodomain-like_sf"/>
</dbReference>
<evidence type="ECO:0000256" key="6">
    <source>
        <dbReference type="SAM" id="MobiDB-lite"/>
    </source>
</evidence>
<keyword evidence="4" id="KW-0371">Homeobox</keyword>
<evidence type="ECO:0000256" key="5">
    <source>
        <dbReference type="ARBA" id="ARBA00023242"/>
    </source>
</evidence>
<dbReference type="PANTHER" id="PTHR45793">
    <property type="entry name" value="HOMEOBOX PROTEIN"/>
    <property type="match status" value="1"/>
</dbReference>
<dbReference type="PANTHER" id="PTHR45793:SF9">
    <property type="entry name" value="HOMEOBOX PROTEIN OTX1"/>
    <property type="match status" value="1"/>
</dbReference>
<evidence type="ECO:0000256" key="4">
    <source>
        <dbReference type="ARBA" id="ARBA00023155"/>
    </source>
</evidence>
<dbReference type="GO" id="GO:0000981">
    <property type="term" value="F:DNA-binding transcription factor activity, RNA polymerase II-specific"/>
    <property type="evidence" value="ECO:0007669"/>
    <property type="project" value="TreeGrafter"/>
</dbReference>
<keyword evidence="7" id="KW-0812">Transmembrane</keyword>
<dbReference type="Gene3D" id="1.10.10.60">
    <property type="entry name" value="Homeodomain-like"/>
    <property type="match status" value="1"/>
</dbReference>
<accession>A0A3B4V1G7</accession>
<dbReference type="Ensembl" id="ENSSDUT00000025076.1">
    <property type="protein sequence ID" value="ENSSDUP00000024618.1"/>
    <property type="gene ID" value="ENSSDUG00000017882.1"/>
</dbReference>
<comment type="subcellular location">
    <subcellularLocation>
        <location evidence="1">Nucleus</location>
    </subcellularLocation>
</comment>
<proteinExistence type="predicted"/>
<protein>
    <submittedName>
        <fullName evidence="9">Orthodenticle homeobox 2a</fullName>
    </submittedName>
</protein>
<dbReference type="InterPro" id="IPR013851">
    <property type="entry name" value="Otx_TF_C"/>
</dbReference>
<keyword evidence="5" id="KW-0539">Nucleus</keyword>
<dbReference type="GO" id="GO:0005634">
    <property type="term" value="C:nucleus"/>
    <property type="evidence" value="ECO:0007669"/>
    <property type="project" value="UniProtKB-SubCell"/>
</dbReference>
<dbReference type="AlphaFoldDB" id="A0A3B4V1G7"/>
<keyword evidence="10" id="KW-1185">Reference proteome</keyword>
<dbReference type="SMART" id="SM00389">
    <property type="entry name" value="HOX"/>
    <property type="match status" value="1"/>
</dbReference>
<dbReference type="GeneTree" id="ENSGT00940000167432"/>
<evidence type="ECO:0000259" key="8">
    <source>
        <dbReference type="SMART" id="SM00389"/>
    </source>
</evidence>
<feature type="region of interest" description="Disordered" evidence="6">
    <location>
        <begin position="262"/>
        <end position="312"/>
    </location>
</feature>
<evidence type="ECO:0000256" key="1">
    <source>
        <dbReference type="ARBA" id="ARBA00004123"/>
    </source>
</evidence>
<reference evidence="9" key="1">
    <citation type="submission" date="2025-08" db="UniProtKB">
        <authorList>
            <consortium name="Ensembl"/>
        </authorList>
    </citation>
    <scope>IDENTIFICATION</scope>
</reference>
<evidence type="ECO:0000256" key="3">
    <source>
        <dbReference type="ARBA" id="ARBA00023125"/>
    </source>
</evidence>
<dbReference type="InterPro" id="IPR001356">
    <property type="entry name" value="HD"/>
</dbReference>
<keyword evidence="7" id="KW-1133">Transmembrane helix</keyword>
<dbReference type="Pfam" id="PF03529">
    <property type="entry name" value="TF_Otx"/>
    <property type="match status" value="1"/>
</dbReference>
<feature type="compositionally biased region" description="Polar residues" evidence="6">
    <location>
        <begin position="273"/>
        <end position="292"/>
    </location>
</feature>
<keyword evidence="2" id="KW-0217">Developmental protein</keyword>
<feature type="domain" description="Homeobox" evidence="8">
    <location>
        <begin position="27"/>
        <end position="90"/>
    </location>
</feature>
<reference evidence="9" key="2">
    <citation type="submission" date="2025-09" db="UniProtKB">
        <authorList>
            <consortium name="Ensembl"/>
        </authorList>
    </citation>
    <scope>IDENTIFICATION</scope>
</reference>
<dbReference type="CDD" id="cd00086">
    <property type="entry name" value="homeodomain"/>
    <property type="match status" value="1"/>
</dbReference>
<evidence type="ECO:0000256" key="2">
    <source>
        <dbReference type="ARBA" id="ARBA00022473"/>
    </source>
</evidence>
<organism evidence="9 10">
    <name type="scientific">Seriola dumerili</name>
    <name type="common">Greater amberjack</name>
    <name type="synonym">Caranx dumerili</name>
    <dbReference type="NCBI Taxonomy" id="41447"/>
    <lineage>
        <taxon>Eukaryota</taxon>
        <taxon>Metazoa</taxon>
        <taxon>Chordata</taxon>
        <taxon>Craniata</taxon>
        <taxon>Vertebrata</taxon>
        <taxon>Euteleostomi</taxon>
        <taxon>Actinopterygii</taxon>
        <taxon>Neopterygii</taxon>
        <taxon>Teleostei</taxon>
        <taxon>Neoteleostei</taxon>
        <taxon>Acanthomorphata</taxon>
        <taxon>Carangaria</taxon>
        <taxon>Carangiformes</taxon>
        <taxon>Carangidae</taxon>
        <taxon>Seriola</taxon>
    </lineage>
</organism>
<feature type="transmembrane region" description="Helical" evidence="7">
    <location>
        <begin position="355"/>
        <end position="380"/>
    </location>
</feature>
<evidence type="ECO:0000313" key="9">
    <source>
        <dbReference type="Ensembl" id="ENSSDUP00000024618.1"/>
    </source>
</evidence>
<evidence type="ECO:0000313" key="10">
    <source>
        <dbReference type="Proteomes" id="UP000261420"/>
    </source>
</evidence>
<feature type="compositionally biased region" description="Pro residues" evidence="6">
    <location>
        <begin position="295"/>
        <end position="304"/>
    </location>
</feature>
<dbReference type="Proteomes" id="UP000261420">
    <property type="component" value="Unplaced"/>
</dbReference>
<dbReference type="GO" id="GO:0000978">
    <property type="term" value="F:RNA polymerase II cis-regulatory region sequence-specific DNA binding"/>
    <property type="evidence" value="ECO:0007669"/>
    <property type="project" value="TreeGrafter"/>
</dbReference>